<feature type="compositionally biased region" description="Low complexity" evidence="1">
    <location>
        <begin position="12"/>
        <end position="22"/>
    </location>
</feature>
<sequence>MSIVVDVAPESAEQVTEAPVVEQEVQQEVQAEPEYSPPEKYAGKTLEDVIGMHQNAEKVLGKQGQEVGQQRQLIQQLMEQSQASQATEPTEDAVSFEDSFYDDPAKAVNSAIENHPEIIKAREGNAKSAQNANLSQLEATHPDFMEVVGDSNFQKWVGESGIRTELFRRADADYDFNAANELLGTWKQISMIGKTQEVNKAEKVKRQKAMRQTSSETRSSGDSVGGKKIYRRSDLIQLQVSDPNRYADLSDEITQAYQEGRVK</sequence>
<feature type="region of interest" description="Disordered" evidence="1">
    <location>
        <begin position="204"/>
        <end position="228"/>
    </location>
</feature>
<protein>
    <submittedName>
        <fullName evidence="2">Uncharacterized protein</fullName>
    </submittedName>
</protein>
<feature type="compositionally biased region" description="Polar residues" evidence="1">
    <location>
        <begin position="210"/>
        <end position="222"/>
    </location>
</feature>
<feature type="region of interest" description="Disordered" evidence="1">
    <location>
        <begin position="1"/>
        <end position="22"/>
    </location>
</feature>
<evidence type="ECO:0000256" key="1">
    <source>
        <dbReference type="SAM" id="MobiDB-lite"/>
    </source>
</evidence>
<organism evidence="2">
    <name type="scientific">uncultured marine virus</name>
    <dbReference type="NCBI Taxonomy" id="186617"/>
    <lineage>
        <taxon>Viruses</taxon>
        <taxon>environmental samples</taxon>
    </lineage>
</organism>
<evidence type="ECO:0000313" key="2">
    <source>
        <dbReference type="EMBL" id="AKH46424.1"/>
    </source>
</evidence>
<reference evidence="2" key="2">
    <citation type="submission" date="2015-03" db="EMBL/GenBank/DDBJ databases">
        <authorList>
            <person name="Chow C.-E.T."/>
            <person name="Winget D.M."/>
            <person name="White R.A.III."/>
            <person name="Hallam S.J."/>
            <person name="Suttle C.A."/>
        </authorList>
    </citation>
    <scope>NUCLEOTIDE SEQUENCE</scope>
    <source>
        <strain evidence="2">Anoxic3_8</strain>
    </source>
</reference>
<proteinExistence type="predicted"/>
<name>A0A0F7L1J8_9VIRU</name>
<reference evidence="2" key="1">
    <citation type="journal article" date="2015" name="Front. Microbiol.">
        <title>Combining genomic sequencing methods to explore viral diversity and reveal potential virus-host interactions.</title>
        <authorList>
            <person name="Chow C.E."/>
            <person name="Winget D.M."/>
            <person name="White R.A.III."/>
            <person name="Hallam S.J."/>
            <person name="Suttle C.A."/>
        </authorList>
    </citation>
    <scope>NUCLEOTIDE SEQUENCE</scope>
    <source>
        <strain evidence="2">Anoxic3_8</strain>
    </source>
</reference>
<dbReference type="EMBL" id="KR029583">
    <property type="protein sequence ID" value="AKH46424.1"/>
    <property type="molecule type" value="Genomic_DNA"/>
</dbReference>
<accession>A0A0F7L1J8</accession>